<evidence type="ECO:0000256" key="1">
    <source>
        <dbReference type="ARBA" id="ARBA00001526"/>
    </source>
</evidence>
<dbReference type="EMBL" id="JACBGI020000002">
    <property type="protein sequence ID" value="MBF6057076.1"/>
    <property type="molecule type" value="Genomic_DNA"/>
</dbReference>
<keyword evidence="11" id="KW-1185">Reference proteome</keyword>
<keyword evidence="4 8" id="KW-0732">Signal</keyword>
<evidence type="ECO:0000256" key="4">
    <source>
        <dbReference type="ARBA" id="ARBA00022729"/>
    </source>
</evidence>
<organism evidence="10 11">
    <name type="scientific">Thiomicrorhabdus heinhorstiae</name>
    <dbReference type="NCBI Taxonomy" id="2748010"/>
    <lineage>
        <taxon>Bacteria</taxon>
        <taxon>Pseudomonadati</taxon>
        <taxon>Pseudomonadota</taxon>
        <taxon>Gammaproteobacteria</taxon>
        <taxon>Thiotrichales</taxon>
        <taxon>Piscirickettsiaceae</taxon>
        <taxon>Thiomicrorhabdus</taxon>
    </lineage>
</organism>
<name>A0ABS0BYN8_9GAMM</name>
<evidence type="ECO:0000313" key="11">
    <source>
        <dbReference type="Proteomes" id="UP001193680"/>
    </source>
</evidence>
<evidence type="ECO:0000256" key="6">
    <source>
        <dbReference type="ARBA" id="ARBA00023251"/>
    </source>
</evidence>
<comment type="similarity">
    <text evidence="2 7">Belongs to the class-D beta-lactamase family.</text>
</comment>
<dbReference type="InterPro" id="IPR002137">
    <property type="entry name" value="Beta-lactam_class-D_AS"/>
</dbReference>
<dbReference type="PANTHER" id="PTHR30627">
    <property type="entry name" value="PEPTIDOGLYCAN D,D-TRANSPEPTIDASE"/>
    <property type="match status" value="1"/>
</dbReference>
<dbReference type="SUPFAM" id="SSF56601">
    <property type="entry name" value="beta-lactamase/transpeptidase-like"/>
    <property type="match status" value="1"/>
</dbReference>
<evidence type="ECO:0000259" key="9">
    <source>
        <dbReference type="Pfam" id="PF00905"/>
    </source>
</evidence>
<evidence type="ECO:0000256" key="7">
    <source>
        <dbReference type="RuleBase" id="RU361140"/>
    </source>
</evidence>
<sequence length="253" mass="29094">MQKWLVALCLFLVAFSASAEDAELGELFSKQNVTGTLVLSSLKGKQAFVYNETRSEQRFTPASTFKILNTLISVQEKIASGKDSAFKWDGHHYDIPAWNQDQTLQSAFQVSCVWCYQQLAEKIGGASYRRYIEKLHYGELGESFKDTTFWLDGSLKISAVEQIAFLKKVYRQEPPFDHYAYQTLKSIMLVEKKPGYFMEAKTGWAQGIGWYVGYVETANDVWFFALNMDVKDPKKLFWRQELVRQALRLKGIV</sequence>
<dbReference type="InterPro" id="IPR001460">
    <property type="entry name" value="PCN-bd_Tpept"/>
</dbReference>
<comment type="caution">
    <text evidence="10">The sequence shown here is derived from an EMBL/GenBank/DDBJ whole genome shotgun (WGS) entry which is preliminary data.</text>
</comment>
<evidence type="ECO:0000256" key="3">
    <source>
        <dbReference type="ARBA" id="ARBA00012865"/>
    </source>
</evidence>
<evidence type="ECO:0000256" key="8">
    <source>
        <dbReference type="SAM" id="SignalP"/>
    </source>
</evidence>
<feature type="domain" description="Penicillin-binding protein transpeptidase" evidence="9">
    <location>
        <begin position="50"/>
        <end position="245"/>
    </location>
</feature>
<evidence type="ECO:0000313" key="10">
    <source>
        <dbReference type="EMBL" id="MBF6057076.1"/>
    </source>
</evidence>
<evidence type="ECO:0000256" key="5">
    <source>
        <dbReference type="ARBA" id="ARBA00022801"/>
    </source>
</evidence>
<dbReference type="EC" id="3.5.2.6" evidence="3 7"/>
<evidence type="ECO:0000256" key="2">
    <source>
        <dbReference type="ARBA" id="ARBA00007898"/>
    </source>
</evidence>
<dbReference type="Gene3D" id="3.40.710.10">
    <property type="entry name" value="DD-peptidase/beta-lactamase superfamily"/>
    <property type="match status" value="1"/>
</dbReference>
<reference evidence="10 11" key="1">
    <citation type="submission" date="2020-11" db="EMBL/GenBank/DDBJ databases">
        <title>Sulfur oxidizing isolate from Hospital Hole Sinkhole.</title>
        <authorList>
            <person name="Scott K.M."/>
        </authorList>
    </citation>
    <scope>NUCLEOTIDE SEQUENCE [LARGE SCALE GENOMIC DNA]</scope>
    <source>
        <strain evidence="10 11">HH1</strain>
    </source>
</reference>
<keyword evidence="5 7" id="KW-0378">Hydrolase</keyword>
<accession>A0ABS0BYN8</accession>
<keyword evidence="6 7" id="KW-0046">Antibiotic resistance</keyword>
<protein>
    <recommendedName>
        <fullName evidence="3 7">Beta-lactamase</fullName>
        <ecNumber evidence="3 7">3.5.2.6</ecNumber>
    </recommendedName>
</protein>
<dbReference type="PROSITE" id="PS00337">
    <property type="entry name" value="BETA_LACTAMASE_D"/>
    <property type="match status" value="1"/>
</dbReference>
<gene>
    <name evidence="10" type="primary">blaOXA</name>
    <name evidence="10" type="ORF">H8792_001850</name>
</gene>
<dbReference type="InterPro" id="IPR012338">
    <property type="entry name" value="Beta-lactam/transpept-like"/>
</dbReference>
<dbReference type="Proteomes" id="UP001193680">
    <property type="component" value="Unassembled WGS sequence"/>
</dbReference>
<dbReference type="RefSeq" id="WP_194947447.1">
    <property type="nucleotide sequence ID" value="NZ_JACBGI020000002.1"/>
</dbReference>
<proteinExistence type="inferred from homology"/>
<dbReference type="Pfam" id="PF00905">
    <property type="entry name" value="Transpeptidase"/>
    <property type="match status" value="1"/>
</dbReference>
<feature type="chain" id="PRO_5046781600" description="Beta-lactamase" evidence="8">
    <location>
        <begin position="20"/>
        <end position="253"/>
    </location>
</feature>
<feature type="signal peptide" evidence="8">
    <location>
        <begin position="1"/>
        <end position="19"/>
    </location>
</feature>
<dbReference type="InterPro" id="IPR050515">
    <property type="entry name" value="Beta-lactam/transpept"/>
</dbReference>
<dbReference type="PANTHER" id="PTHR30627:SF6">
    <property type="entry name" value="BETA-LACTAMASE YBXI-RELATED"/>
    <property type="match status" value="1"/>
</dbReference>
<comment type="catalytic activity">
    <reaction evidence="1 7">
        <text>a beta-lactam + H2O = a substituted beta-amino acid</text>
        <dbReference type="Rhea" id="RHEA:20401"/>
        <dbReference type="ChEBI" id="CHEBI:15377"/>
        <dbReference type="ChEBI" id="CHEBI:35627"/>
        <dbReference type="ChEBI" id="CHEBI:140347"/>
        <dbReference type="EC" id="3.5.2.6"/>
    </reaction>
</comment>
<dbReference type="NCBIfam" id="NF012161">
    <property type="entry name" value="bla_class_D_main"/>
    <property type="match status" value="1"/>
</dbReference>